<feature type="compositionally biased region" description="Basic and acidic residues" evidence="1">
    <location>
        <begin position="251"/>
        <end position="269"/>
    </location>
</feature>
<evidence type="ECO:0000313" key="4">
    <source>
        <dbReference type="RefSeq" id="XP_006824750.1"/>
    </source>
</evidence>
<feature type="region of interest" description="Disordered" evidence="1">
    <location>
        <begin position="137"/>
        <end position="287"/>
    </location>
</feature>
<sequence>MASSTRRTSWKDDELVSKIKHFDTFYGKAPPGLLKKREVRPEDCIPDKPENKDARDFLSNAPTKGLWMPLGKQVKVMKCWRCKAYGHRTADKECPLFIQGNAVSENFRVTHEDPMHEYILKTRMKKKEERIMQLQALLDSSTTDSDNDDKPARQQEKRRRKKRSRNEKDGQYQREDGSPRSDVCTSTHRQTTDLSGCREYSYGDKNIRADQKEMKEGRKRASEDVILDARQESKVARRHDRHKRKNGSASDTKKSHEKDYHRIKYDGDKHRKKKSKHKKHKHNKKHH</sequence>
<feature type="compositionally biased region" description="Basic residues" evidence="1">
    <location>
        <begin position="236"/>
        <end position="246"/>
    </location>
</feature>
<feature type="compositionally biased region" description="Basic and acidic residues" evidence="1">
    <location>
        <begin position="201"/>
        <end position="235"/>
    </location>
</feature>
<protein>
    <submittedName>
        <fullName evidence="4">Retinitis pigmentosa 9 protein-like</fullName>
    </submittedName>
</protein>
<feature type="compositionally biased region" description="Basic and acidic residues" evidence="1">
    <location>
        <begin position="166"/>
        <end position="179"/>
    </location>
</feature>
<evidence type="ECO:0000259" key="2">
    <source>
        <dbReference type="Pfam" id="PF15288"/>
    </source>
</evidence>
<accession>A0ABM0MXK9</accession>
<evidence type="ECO:0000313" key="3">
    <source>
        <dbReference type="Proteomes" id="UP000694865"/>
    </source>
</evidence>
<dbReference type="PANTHER" id="PTHR35252:SF1">
    <property type="entry name" value="RETINITIS PIGMENTOSA 9 PROTEIN"/>
    <property type="match status" value="1"/>
</dbReference>
<dbReference type="Pfam" id="PF15288">
    <property type="entry name" value="zf-CCHC_6"/>
    <property type="match status" value="1"/>
</dbReference>
<dbReference type="PANTHER" id="PTHR35252">
    <property type="entry name" value="RETINITIS PIGMENTOSA 9 PROTEIN"/>
    <property type="match status" value="1"/>
</dbReference>
<organism evidence="3 4">
    <name type="scientific">Saccoglossus kowalevskii</name>
    <name type="common">Acorn worm</name>
    <dbReference type="NCBI Taxonomy" id="10224"/>
    <lineage>
        <taxon>Eukaryota</taxon>
        <taxon>Metazoa</taxon>
        <taxon>Hemichordata</taxon>
        <taxon>Enteropneusta</taxon>
        <taxon>Harrimaniidae</taxon>
        <taxon>Saccoglossus</taxon>
    </lineage>
</organism>
<feature type="compositionally biased region" description="Basic residues" evidence="1">
    <location>
        <begin position="156"/>
        <end position="165"/>
    </location>
</feature>
<reference evidence="4" key="1">
    <citation type="submission" date="2025-08" db="UniProtKB">
        <authorList>
            <consortium name="RefSeq"/>
        </authorList>
    </citation>
    <scope>IDENTIFICATION</scope>
    <source>
        <tissue evidence="4">Testes</tissue>
    </source>
</reference>
<dbReference type="RefSeq" id="XP_006824750.1">
    <property type="nucleotide sequence ID" value="XM_006824687.1"/>
</dbReference>
<name>A0ABM0MXK9_SACKO</name>
<keyword evidence="3" id="KW-1185">Reference proteome</keyword>
<feature type="domain" description="Zinc knuckle" evidence="2">
    <location>
        <begin position="77"/>
        <end position="96"/>
    </location>
</feature>
<proteinExistence type="predicted"/>
<feature type="compositionally biased region" description="Basic residues" evidence="1">
    <location>
        <begin position="270"/>
        <end position="287"/>
    </location>
</feature>
<dbReference type="Proteomes" id="UP000694865">
    <property type="component" value="Unplaced"/>
</dbReference>
<evidence type="ECO:0000256" key="1">
    <source>
        <dbReference type="SAM" id="MobiDB-lite"/>
    </source>
</evidence>
<dbReference type="InterPro" id="IPR034585">
    <property type="entry name" value="PAP-1"/>
</dbReference>
<feature type="compositionally biased region" description="Polar residues" evidence="1">
    <location>
        <begin position="183"/>
        <end position="194"/>
    </location>
</feature>
<dbReference type="GeneID" id="102809157"/>
<gene>
    <name evidence="4" type="primary">LOC102809157</name>
</gene>
<dbReference type="InterPro" id="IPR041670">
    <property type="entry name" value="Znf-CCHC_6"/>
</dbReference>